<dbReference type="InterPro" id="IPR003959">
    <property type="entry name" value="ATPase_AAA_core"/>
</dbReference>
<feature type="domain" description="AAA+ ATPase" evidence="1">
    <location>
        <begin position="34"/>
        <end position="168"/>
    </location>
</feature>
<evidence type="ECO:0000313" key="2">
    <source>
        <dbReference type="EMBL" id="BCS83476.1"/>
    </source>
</evidence>
<organism evidence="2 3">
    <name type="scientific">Cotonvirus japonicus</name>
    <dbReference type="NCBI Taxonomy" id="2811091"/>
    <lineage>
        <taxon>Viruses</taxon>
        <taxon>Varidnaviria</taxon>
        <taxon>Bamfordvirae</taxon>
        <taxon>Nucleocytoviricota</taxon>
        <taxon>Megaviricetes</taxon>
        <taxon>Imitervirales</taxon>
        <taxon>Mimiviridae</taxon>
        <taxon>Megamimivirinae</taxon>
        <taxon>Cotonvirus</taxon>
        <taxon>Cotonvirus japonicum</taxon>
    </lineage>
</organism>
<protein>
    <recommendedName>
        <fullName evidence="1">AAA+ ATPase domain-containing protein</fullName>
    </recommendedName>
</protein>
<name>A0ABM7NTN8_9VIRU</name>
<dbReference type="Proteomes" id="UP001321479">
    <property type="component" value="Segment"/>
</dbReference>
<reference evidence="2 3" key="1">
    <citation type="submission" date="2021-02" db="EMBL/GenBank/DDBJ databases">
        <title>Cotonvirus japonicus, which uses Golgi apparatus of host cells for its virion factory, phylogenetically links tailed tupanvirus and icosahedral mimivirus.</title>
        <authorList>
            <person name="Takahashi H."/>
            <person name="Fukaya S."/>
            <person name="Song C."/>
            <person name="Murata K."/>
            <person name="Takemura M."/>
        </authorList>
    </citation>
    <scope>NUCLEOTIDE SEQUENCE [LARGE SCALE GENOMIC DNA]</scope>
</reference>
<dbReference type="SMART" id="SM00382">
    <property type="entry name" value="AAA"/>
    <property type="match status" value="1"/>
</dbReference>
<evidence type="ECO:0000313" key="3">
    <source>
        <dbReference type="Proteomes" id="UP001321479"/>
    </source>
</evidence>
<dbReference type="EMBL" id="AP024483">
    <property type="protein sequence ID" value="BCS83476.1"/>
    <property type="molecule type" value="Genomic_DNA"/>
</dbReference>
<dbReference type="SUPFAM" id="SSF52540">
    <property type="entry name" value="P-loop containing nucleoside triphosphate hydrolases"/>
    <property type="match status" value="1"/>
</dbReference>
<dbReference type="Gene3D" id="3.40.50.300">
    <property type="entry name" value="P-loop containing nucleotide triphosphate hydrolases"/>
    <property type="match status" value="1"/>
</dbReference>
<dbReference type="InterPro" id="IPR027417">
    <property type="entry name" value="P-loop_NTPase"/>
</dbReference>
<dbReference type="RefSeq" id="YP_010842084.1">
    <property type="nucleotide sequence ID" value="NC_079139.1"/>
</dbReference>
<sequence length="266" mass="30813">MQGNNEVFLSSGEGRINLTAKNTVSLTEFNDIILNKLLIIVGRRGSGKTEIIYKFINDIVSNNSNTELFIINQSQVNIHHNIKKIYSTNRLKDIYNYITNNKSIPKLLIIDECDSLLNTKELMDLTLNGKYMNLTVIIVTQTTYELKPFITLNMNYMFIMTKVNTPCHKRIYDRIMSNAYDYSSYTSIVEKVLEQDKRSLVIMNNIKPELSWLKLGNPIELSDNLIFPIIPEIDIISKKKEIMRKIVKIQHDIQDIIADIDDIFQN</sequence>
<accession>A0ABM7NTN8</accession>
<keyword evidence="3" id="KW-1185">Reference proteome</keyword>
<dbReference type="Pfam" id="PF00004">
    <property type="entry name" value="AAA"/>
    <property type="match status" value="1"/>
</dbReference>
<proteinExistence type="predicted"/>
<evidence type="ECO:0000259" key="1">
    <source>
        <dbReference type="SMART" id="SM00382"/>
    </source>
</evidence>
<dbReference type="InterPro" id="IPR003593">
    <property type="entry name" value="AAA+_ATPase"/>
</dbReference>
<dbReference type="GeneID" id="80558681"/>